<dbReference type="AlphaFoldDB" id="A0A172TYN5"/>
<proteinExistence type="predicted"/>
<dbReference type="CDD" id="cd00038">
    <property type="entry name" value="CAP_ED"/>
    <property type="match status" value="1"/>
</dbReference>
<dbReference type="KEGG" id="fla:SY85_16730"/>
<dbReference type="OrthoDB" id="9152304at2"/>
<dbReference type="PROSITE" id="PS50042">
    <property type="entry name" value="CNMP_BINDING_3"/>
    <property type="match status" value="1"/>
</dbReference>
<evidence type="ECO:0000259" key="1">
    <source>
        <dbReference type="PROSITE" id="PS50042"/>
    </source>
</evidence>
<dbReference type="SUPFAM" id="SSF51206">
    <property type="entry name" value="cAMP-binding domain-like"/>
    <property type="match status" value="1"/>
</dbReference>
<feature type="domain" description="Cyclic nucleotide-binding" evidence="1">
    <location>
        <begin position="31"/>
        <end position="115"/>
    </location>
</feature>
<name>A0A172TYN5_9BACT</name>
<accession>A0A172TYN5</accession>
<dbReference type="InterPro" id="IPR018490">
    <property type="entry name" value="cNMP-bd_dom_sf"/>
</dbReference>
<dbReference type="EMBL" id="CP011390">
    <property type="protein sequence ID" value="ANE51893.1"/>
    <property type="molecule type" value="Genomic_DNA"/>
</dbReference>
<gene>
    <name evidence="2" type="ORF">SY85_16730</name>
</gene>
<dbReference type="Proteomes" id="UP000077177">
    <property type="component" value="Chromosome"/>
</dbReference>
<dbReference type="PATRIC" id="fig|1492898.3.peg.3641"/>
<sequence length="196" mass="23211">MWKLLFDNLAAKGVVLNAEETEILQSLFSYKKYRKHQYLLQQGDVCRYESFVIKGIARIYEVDDKGQEHILQFTPEDWWTGDMYSFLSNTPSNYNVDCLEETEVLRITRSDLDLLYEKVPKMNIYFRILYQNSIIAYNRRLGSTLSKPALERYQEFIDRYPFIEQRVPNHQIASFLGITPQSLSRLRKQSMPAKKS</sequence>
<dbReference type="Pfam" id="PF00027">
    <property type="entry name" value="cNMP_binding"/>
    <property type="match status" value="1"/>
</dbReference>
<organism evidence="2 3">
    <name type="scientific">Flavisolibacter tropicus</name>
    <dbReference type="NCBI Taxonomy" id="1492898"/>
    <lineage>
        <taxon>Bacteria</taxon>
        <taxon>Pseudomonadati</taxon>
        <taxon>Bacteroidota</taxon>
        <taxon>Chitinophagia</taxon>
        <taxon>Chitinophagales</taxon>
        <taxon>Chitinophagaceae</taxon>
        <taxon>Flavisolibacter</taxon>
    </lineage>
</organism>
<dbReference type="STRING" id="1492898.SY85_16730"/>
<dbReference type="InterPro" id="IPR014710">
    <property type="entry name" value="RmlC-like_jellyroll"/>
</dbReference>
<reference evidence="2 3" key="2">
    <citation type="journal article" date="2016" name="Int. J. Syst. Evol. Microbiol.">
        <title>Flavisolibacter tropicus sp. nov., isolated from tropical soil.</title>
        <authorList>
            <person name="Lee J.J."/>
            <person name="Kang M.S."/>
            <person name="Kim G.S."/>
            <person name="Lee C.S."/>
            <person name="Lim S."/>
            <person name="Lee J."/>
            <person name="Roh S.H."/>
            <person name="Kang H."/>
            <person name="Ha J.M."/>
            <person name="Bae S."/>
            <person name="Jung H.Y."/>
            <person name="Kim M.K."/>
        </authorList>
    </citation>
    <scope>NUCLEOTIDE SEQUENCE [LARGE SCALE GENOMIC DNA]</scope>
    <source>
        <strain evidence="2 3">LCS9</strain>
    </source>
</reference>
<reference evidence="3" key="1">
    <citation type="submission" date="2015-01" db="EMBL/GenBank/DDBJ databases">
        <title>Flavisolibacter sp./LCS9/ whole genome sequencing.</title>
        <authorList>
            <person name="Kim M.K."/>
            <person name="Srinivasan S."/>
            <person name="Lee J.-J."/>
        </authorList>
    </citation>
    <scope>NUCLEOTIDE SEQUENCE [LARGE SCALE GENOMIC DNA]</scope>
    <source>
        <strain evidence="3">LCS9</strain>
    </source>
</reference>
<dbReference type="Gene3D" id="2.60.120.10">
    <property type="entry name" value="Jelly Rolls"/>
    <property type="match status" value="1"/>
</dbReference>
<keyword evidence="3" id="KW-1185">Reference proteome</keyword>
<protein>
    <recommendedName>
        <fullName evidence="1">Cyclic nucleotide-binding domain-containing protein</fullName>
    </recommendedName>
</protein>
<dbReference type="RefSeq" id="WP_066406031.1">
    <property type="nucleotide sequence ID" value="NZ_CP011390.1"/>
</dbReference>
<evidence type="ECO:0000313" key="2">
    <source>
        <dbReference type="EMBL" id="ANE51893.1"/>
    </source>
</evidence>
<evidence type="ECO:0000313" key="3">
    <source>
        <dbReference type="Proteomes" id="UP000077177"/>
    </source>
</evidence>
<dbReference type="InterPro" id="IPR000595">
    <property type="entry name" value="cNMP-bd_dom"/>
</dbReference>